<keyword evidence="3" id="KW-1185">Reference proteome</keyword>
<dbReference type="PANTHER" id="PTHR33993">
    <property type="entry name" value="GLYOXALASE-RELATED"/>
    <property type="match status" value="1"/>
</dbReference>
<feature type="domain" description="VOC" evidence="1">
    <location>
        <begin position="12"/>
        <end position="126"/>
    </location>
</feature>
<dbReference type="GO" id="GO:0016829">
    <property type="term" value="F:lyase activity"/>
    <property type="evidence" value="ECO:0007669"/>
    <property type="project" value="UniProtKB-KW"/>
</dbReference>
<proteinExistence type="predicted"/>
<dbReference type="EMBL" id="JADBDZ010000001">
    <property type="protein sequence ID" value="MBE1536141.1"/>
    <property type="molecule type" value="Genomic_DNA"/>
</dbReference>
<dbReference type="CDD" id="cd07247">
    <property type="entry name" value="SgaA_N_like"/>
    <property type="match status" value="2"/>
</dbReference>
<dbReference type="SUPFAM" id="SSF54593">
    <property type="entry name" value="Glyoxalase/Bleomycin resistance protein/Dihydroxybiphenyl dioxygenase"/>
    <property type="match status" value="1"/>
</dbReference>
<dbReference type="InterPro" id="IPR052164">
    <property type="entry name" value="Anthracycline_SecMetBiosynth"/>
</dbReference>
<sequence length="261" mass="28022">MAHVTSNAPEGTPNWLDLGVPDVERAKSFYGPIFGWEFRDTGAETGHYNLCLLRGESVAALMKNPDENAADFWWDVYFATDDCDATVQRVTDAGGEVAEPAMDVMDLGRMAIVRDPQGAQFGLWQGRAHIGSAYVNEPGSLVWNEVVTPDPKAALDFYAAVFGHEGEAMPAEEAGGMDYTVLKRPDGRYIGGVMGEAGAAGASWRSCLAVADADEAVRLVREGGGAVDQEPVDSPYGRFASVRDPFGARFQVMKPAPEPEG</sequence>
<dbReference type="PROSITE" id="PS51819">
    <property type="entry name" value="VOC"/>
    <property type="match status" value="2"/>
</dbReference>
<gene>
    <name evidence="2" type="ORF">H4W34_005974</name>
</gene>
<dbReference type="Proteomes" id="UP000627838">
    <property type="component" value="Unassembled WGS sequence"/>
</dbReference>
<feature type="domain" description="VOC" evidence="1">
    <location>
        <begin position="140"/>
        <end position="255"/>
    </location>
</feature>
<dbReference type="RefSeq" id="WP_192762225.1">
    <property type="nucleotide sequence ID" value="NZ_JADBDZ010000001.1"/>
</dbReference>
<dbReference type="PANTHER" id="PTHR33993:SF14">
    <property type="entry name" value="GB|AAF24581.1"/>
    <property type="match status" value="1"/>
</dbReference>
<organism evidence="2 3">
    <name type="scientific">Actinomadura algeriensis</name>
    <dbReference type="NCBI Taxonomy" id="1679523"/>
    <lineage>
        <taxon>Bacteria</taxon>
        <taxon>Bacillati</taxon>
        <taxon>Actinomycetota</taxon>
        <taxon>Actinomycetes</taxon>
        <taxon>Streptosporangiales</taxon>
        <taxon>Thermomonosporaceae</taxon>
        <taxon>Actinomadura</taxon>
    </lineage>
</organism>
<dbReference type="InterPro" id="IPR004360">
    <property type="entry name" value="Glyas_Fos-R_dOase_dom"/>
</dbReference>
<keyword evidence="2" id="KW-0456">Lyase</keyword>
<comment type="caution">
    <text evidence="2">The sequence shown here is derived from an EMBL/GenBank/DDBJ whole genome shotgun (WGS) entry which is preliminary data.</text>
</comment>
<evidence type="ECO:0000313" key="2">
    <source>
        <dbReference type="EMBL" id="MBE1536141.1"/>
    </source>
</evidence>
<name>A0ABR9JZX5_9ACTN</name>
<evidence type="ECO:0000259" key="1">
    <source>
        <dbReference type="PROSITE" id="PS51819"/>
    </source>
</evidence>
<accession>A0ABR9JZX5</accession>
<dbReference type="InterPro" id="IPR029068">
    <property type="entry name" value="Glyas_Bleomycin-R_OHBP_Dase"/>
</dbReference>
<reference evidence="2 3" key="1">
    <citation type="submission" date="2020-10" db="EMBL/GenBank/DDBJ databases">
        <title>Sequencing the genomes of 1000 actinobacteria strains.</title>
        <authorList>
            <person name="Klenk H.-P."/>
        </authorList>
    </citation>
    <scope>NUCLEOTIDE SEQUENCE [LARGE SCALE GENOMIC DNA]</scope>
    <source>
        <strain evidence="2 3">DSM 46744</strain>
    </source>
</reference>
<dbReference type="Gene3D" id="3.10.180.10">
    <property type="entry name" value="2,3-Dihydroxybiphenyl 1,2-Dioxygenase, domain 1"/>
    <property type="match status" value="2"/>
</dbReference>
<dbReference type="Pfam" id="PF00903">
    <property type="entry name" value="Glyoxalase"/>
    <property type="match status" value="2"/>
</dbReference>
<evidence type="ECO:0000313" key="3">
    <source>
        <dbReference type="Proteomes" id="UP000627838"/>
    </source>
</evidence>
<protein>
    <submittedName>
        <fullName evidence="2">Enzyme related to lactoylglutathione lyase</fullName>
    </submittedName>
</protein>
<dbReference type="InterPro" id="IPR037523">
    <property type="entry name" value="VOC_core"/>
</dbReference>